<gene>
    <name evidence="1" type="ORF">AO370_0909</name>
</gene>
<dbReference type="AlphaFoldDB" id="A0AB36DNJ6"/>
<dbReference type="EMBL" id="LXHQ01000029">
    <property type="protein sequence ID" value="OAV25439.1"/>
    <property type="molecule type" value="Genomic_DNA"/>
</dbReference>
<dbReference type="Proteomes" id="UP000078295">
    <property type="component" value="Unassembled WGS sequence"/>
</dbReference>
<reference evidence="1 2" key="1">
    <citation type="journal article" date="2016" name="Genome Biol. Evol.">
        <title>Comparative Genomic Analyses of the Moraxella catarrhalis Serosensitive and Seroresistant Lineages Demonstrate Their Independent Evolution.</title>
        <authorList>
            <person name="Earl J.P."/>
            <person name="de Vries S.P."/>
            <person name="Ahmed A."/>
            <person name="Powell E."/>
            <person name="Schultz M.P."/>
            <person name="Hermans P.W."/>
            <person name="Hill D.J."/>
            <person name="Zhou Z."/>
            <person name="Constantinidou C.I."/>
            <person name="Hu F.Z."/>
            <person name="Bootsma H.J."/>
            <person name="Ehrlich G.D."/>
        </authorList>
    </citation>
    <scope>NUCLEOTIDE SEQUENCE [LARGE SCALE GENOMIC DNA]</scope>
    <source>
        <strain evidence="1 2">F23</strain>
    </source>
</reference>
<organism evidence="1 2">
    <name type="scientific">Moraxella catarrhalis</name>
    <name type="common">Branhamella catarrhalis</name>
    <dbReference type="NCBI Taxonomy" id="480"/>
    <lineage>
        <taxon>Bacteria</taxon>
        <taxon>Pseudomonadati</taxon>
        <taxon>Pseudomonadota</taxon>
        <taxon>Gammaproteobacteria</taxon>
        <taxon>Moraxellales</taxon>
        <taxon>Moraxellaceae</taxon>
        <taxon>Moraxella</taxon>
    </lineage>
</organism>
<evidence type="ECO:0000313" key="2">
    <source>
        <dbReference type="Proteomes" id="UP000078295"/>
    </source>
</evidence>
<comment type="caution">
    <text evidence="1">The sequence shown here is derived from an EMBL/GenBank/DDBJ whole genome shotgun (WGS) entry which is preliminary data.</text>
</comment>
<evidence type="ECO:0000313" key="1">
    <source>
        <dbReference type="EMBL" id="OAV25439.1"/>
    </source>
</evidence>
<sequence length="62" mass="7010">MIHNAIHLSDPNSHLPTNLAKTHTNFIIFGLIDRPSLECCAKMFSKWATLFDLKFGLPDQAQ</sequence>
<proteinExistence type="predicted"/>
<protein>
    <submittedName>
        <fullName evidence="1">Uncharacterized protein</fullName>
    </submittedName>
</protein>
<name>A0AB36DNJ6_MORCA</name>
<accession>A0AB36DNJ6</accession>